<organism evidence="2 3">
    <name type="scientific">Rhodovastum atsumiense</name>
    <dbReference type="NCBI Taxonomy" id="504468"/>
    <lineage>
        <taxon>Bacteria</taxon>
        <taxon>Pseudomonadati</taxon>
        <taxon>Pseudomonadota</taxon>
        <taxon>Alphaproteobacteria</taxon>
        <taxon>Acetobacterales</taxon>
        <taxon>Acetobacteraceae</taxon>
        <taxon>Rhodovastum</taxon>
    </lineage>
</organism>
<protein>
    <submittedName>
        <fullName evidence="2">Transposase</fullName>
    </submittedName>
</protein>
<comment type="caution">
    <text evidence="2">The sequence shown here is derived from an EMBL/GenBank/DDBJ whole genome shotgun (WGS) entry which is preliminary data.</text>
</comment>
<feature type="region of interest" description="Disordered" evidence="1">
    <location>
        <begin position="48"/>
        <end position="68"/>
    </location>
</feature>
<evidence type="ECO:0000256" key="1">
    <source>
        <dbReference type="SAM" id="MobiDB-lite"/>
    </source>
</evidence>
<sequence>MVGLVDRCAGGRDVGDHHSLGLAKTGRCRDGLDRISRDPNIGVAACATPAPPPGPNGGDRATVAAGRGGRTREASLWKAGERSLHPIVRSDCQWRLLPRDFSPFTILRRYLCAWRSCIRRGRSSRSIPVSAWNSRRWC</sequence>
<dbReference type="Proteomes" id="UP000325255">
    <property type="component" value="Unassembled WGS sequence"/>
</dbReference>
<dbReference type="OrthoDB" id="7278099at2"/>
<evidence type="ECO:0000313" key="3">
    <source>
        <dbReference type="Proteomes" id="UP000325255"/>
    </source>
</evidence>
<dbReference type="AlphaFoldDB" id="A0A5M6IYW9"/>
<reference evidence="2 3" key="1">
    <citation type="submission" date="2019-09" db="EMBL/GenBank/DDBJ databases">
        <title>Genome sequence of Rhodovastum atsumiense, a diverse member of the Acetobacteraceae family of non-sulfur purple photosynthetic bacteria.</title>
        <authorList>
            <person name="Meyer T."/>
            <person name="Kyndt J."/>
        </authorList>
    </citation>
    <scope>NUCLEOTIDE SEQUENCE [LARGE SCALE GENOMIC DNA]</scope>
    <source>
        <strain evidence="2 3">DSM 21279</strain>
    </source>
</reference>
<accession>A0A5M6IYW9</accession>
<keyword evidence="3" id="KW-1185">Reference proteome</keyword>
<dbReference type="EMBL" id="VWPK01000006">
    <property type="protein sequence ID" value="KAA5613532.1"/>
    <property type="molecule type" value="Genomic_DNA"/>
</dbReference>
<gene>
    <name evidence="2" type="ORF">F1189_04785</name>
</gene>
<evidence type="ECO:0000313" key="2">
    <source>
        <dbReference type="EMBL" id="KAA5613532.1"/>
    </source>
</evidence>
<name>A0A5M6IYW9_9PROT</name>
<proteinExistence type="predicted"/>